<dbReference type="SUPFAM" id="SSF159894">
    <property type="entry name" value="YgaC/TfoX-N like"/>
    <property type="match status" value="1"/>
</dbReference>
<dbReference type="Proteomes" id="UP000184440">
    <property type="component" value="Unassembled WGS sequence"/>
</dbReference>
<dbReference type="STRING" id="134849.SAMN05443668_12011"/>
<dbReference type="EMBL" id="FRCS01000020">
    <property type="protein sequence ID" value="SHN47055.1"/>
    <property type="molecule type" value="Genomic_DNA"/>
</dbReference>
<gene>
    <name evidence="1" type="ORF">SAMN05443668_12011</name>
</gene>
<keyword evidence="2" id="KW-1185">Reference proteome</keyword>
<protein>
    <submittedName>
        <fullName evidence="1">TfoX N-terminal domain-containing protein</fullName>
    </submittedName>
</protein>
<proteinExistence type="predicted"/>
<organism evidence="1 2">
    <name type="scientific">Cryptosporangium aurantiacum</name>
    <dbReference type="NCBI Taxonomy" id="134849"/>
    <lineage>
        <taxon>Bacteria</taxon>
        <taxon>Bacillati</taxon>
        <taxon>Actinomycetota</taxon>
        <taxon>Actinomycetes</taxon>
        <taxon>Cryptosporangiales</taxon>
        <taxon>Cryptosporangiaceae</taxon>
        <taxon>Cryptosporangium</taxon>
    </lineage>
</organism>
<evidence type="ECO:0000313" key="1">
    <source>
        <dbReference type="EMBL" id="SHN47055.1"/>
    </source>
</evidence>
<accession>A0A1M7RL35</accession>
<evidence type="ECO:0000313" key="2">
    <source>
        <dbReference type="Proteomes" id="UP000184440"/>
    </source>
</evidence>
<sequence>MSPDEYFDDIVDELAPEGVHTAKLFGSRALKLDSKVFAVVHSDDMVFRLGAGTRAHTDALGLAGAELFDPSGKQRPLKDWVAVPADHSGQWSLFAEAALAHLRQELRARR</sequence>
<dbReference type="Gene3D" id="3.30.1460.30">
    <property type="entry name" value="YgaC/TfoX-N like chaperone"/>
    <property type="match status" value="1"/>
</dbReference>
<name>A0A1M7RL35_9ACTN</name>
<dbReference type="RefSeq" id="WP_073264580.1">
    <property type="nucleotide sequence ID" value="NZ_FRCS01000020.1"/>
</dbReference>
<reference evidence="1 2" key="1">
    <citation type="submission" date="2016-11" db="EMBL/GenBank/DDBJ databases">
        <authorList>
            <person name="Jaros S."/>
            <person name="Januszkiewicz K."/>
            <person name="Wedrychowicz H."/>
        </authorList>
    </citation>
    <scope>NUCLEOTIDE SEQUENCE [LARGE SCALE GENOMIC DNA]</scope>
    <source>
        <strain evidence="1 2">DSM 46144</strain>
    </source>
</reference>
<dbReference type="OrthoDB" id="4558596at2"/>
<dbReference type="AlphaFoldDB" id="A0A1M7RL35"/>